<dbReference type="InterPro" id="IPR013595">
    <property type="entry name" value="Pept_S33_TAP-like_C"/>
</dbReference>
<accession>A0ABU2JHK0</accession>
<comment type="caution">
    <text evidence="2">The sequence shown here is derived from an EMBL/GenBank/DDBJ whole genome shotgun (WGS) entry which is preliminary data.</text>
</comment>
<reference evidence="3" key="1">
    <citation type="submission" date="2023-07" db="EMBL/GenBank/DDBJ databases">
        <title>30 novel species of actinomycetes from the DSMZ collection.</title>
        <authorList>
            <person name="Nouioui I."/>
        </authorList>
    </citation>
    <scope>NUCLEOTIDE SEQUENCE [LARGE SCALE GENOMIC DNA]</scope>
    <source>
        <strain evidence="3">DSM 44399</strain>
    </source>
</reference>
<dbReference type="InterPro" id="IPR029058">
    <property type="entry name" value="AB_hydrolase_fold"/>
</dbReference>
<keyword evidence="3" id="KW-1185">Reference proteome</keyword>
<evidence type="ECO:0000259" key="1">
    <source>
        <dbReference type="Pfam" id="PF08386"/>
    </source>
</evidence>
<protein>
    <submittedName>
        <fullName evidence="2">Alpha/beta hydrolase</fullName>
    </submittedName>
</protein>
<dbReference type="Pfam" id="PF08386">
    <property type="entry name" value="Abhydrolase_4"/>
    <property type="match status" value="1"/>
</dbReference>
<keyword evidence="2" id="KW-0378">Hydrolase</keyword>
<dbReference type="RefSeq" id="WP_311425348.1">
    <property type="nucleotide sequence ID" value="NZ_JAVREH010000077.1"/>
</dbReference>
<sequence>MRPVRFDRVMHARISTAQVNRHFTPSIPDMDLRPGLAAVRCPVLVLVGEHDPMVPPSNAEQAVAAIPVGLATLHRGPNAGHQVLWDAPDVVEDLLRPFVSRCTTDADSRT</sequence>
<dbReference type="SUPFAM" id="SSF53474">
    <property type="entry name" value="alpha/beta-Hydrolases"/>
    <property type="match status" value="1"/>
</dbReference>
<feature type="domain" description="Peptidase S33 tripeptidyl aminopeptidase-like C-terminal" evidence="1">
    <location>
        <begin position="38"/>
        <end position="107"/>
    </location>
</feature>
<name>A0ABU2JHK0_9ACTN</name>
<proteinExistence type="predicted"/>
<organism evidence="2 3">
    <name type="scientific">Jatrophihabitans lederbergiae</name>
    <dbReference type="NCBI Taxonomy" id="3075547"/>
    <lineage>
        <taxon>Bacteria</taxon>
        <taxon>Bacillati</taxon>
        <taxon>Actinomycetota</taxon>
        <taxon>Actinomycetes</taxon>
        <taxon>Jatrophihabitantales</taxon>
        <taxon>Jatrophihabitantaceae</taxon>
        <taxon>Jatrophihabitans</taxon>
    </lineage>
</organism>
<evidence type="ECO:0000313" key="2">
    <source>
        <dbReference type="EMBL" id="MDT0264208.1"/>
    </source>
</evidence>
<gene>
    <name evidence="2" type="ORF">RM423_22835</name>
</gene>
<dbReference type="Proteomes" id="UP001183176">
    <property type="component" value="Unassembled WGS sequence"/>
</dbReference>
<dbReference type="Gene3D" id="3.40.50.1820">
    <property type="entry name" value="alpha/beta hydrolase"/>
    <property type="match status" value="1"/>
</dbReference>
<dbReference type="EMBL" id="JAVREH010000077">
    <property type="protein sequence ID" value="MDT0264208.1"/>
    <property type="molecule type" value="Genomic_DNA"/>
</dbReference>
<evidence type="ECO:0000313" key="3">
    <source>
        <dbReference type="Proteomes" id="UP001183176"/>
    </source>
</evidence>
<dbReference type="GO" id="GO:0016787">
    <property type="term" value="F:hydrolase activity"/>
    <property type="evidence" value="ECO:0007669"/>
    <property type="project" value="UniProtKB-KW"/>
</dbReference>